<keyword evidence="4 5" id="KW-0413">Isomerase</keyword>
<dbReference type="Gene3D" id="3.30.2350.10">
    <property type="entry name" value="Pseudouridine synthase"/>
    <property type="match status" value="1"/>
</dbReference>
<dbReference type="GO" id="GO:0031119">
    <property type="term" value="P:tRNA pseudouridine synthesis"/>
    <property type="evidence" value="ECO:0007669"/>
    <property type="project" value="UniProtKB-UniRule"/>
</dbReference>
<organism evidence="8 9">
    <name type="scientific">Candidatus Egerieisoma faecipullorum</name>
    <dbReference type="NCBI Taxonomy" id="2840963"/>
    <lineage>
        <taxon>Bacteria</taxon>
        <taxon>Bacillati</taxon>
        <taxon>Bacillota</taxon>
        <taxon>Clostridia</taxon>
        <taxon>Eubacteriales</taxon>
        <taxon>Clostridiaceae</taxon>
        <taxon>Clostridiaceae incertae sedis</taxon>
        <taxon>Candidatus Egerieisoma</taxon>
    </lineage>
</organism>
<evidence type="ECO:0000256" key="1">
    <source>
        <dbReference type="ARBA" id="ARBA00000385"/>
    </source>
</evidence>
<dbReference type="InterPro" id="IPR020103">
    <property type="entry name" value="PsdUridine_synth_cat_dom_sf"/>
</dbReference>
<evidence type="ECO:0000256" key="2">
    <source>
        <dbReference type="ARBA" id="ARBA00005642"/>
    </source>
</evidence>
<accession>A0A9D1IAY6</accession>
<feature type="active site" description="Nucleophile" evidence="5">
    <location>
        <position position="38"/>
    </location>
</feature>
<dbReference type="GO" id="GO:1990481">
    <property type="term" value="P:mRNA pseudouridine synthesis"/>
    <property type="evidence" value="ECO:0007669"/>
    <property type="project" value="TreeGrafter"/>
</dbReference>
<feature type="domain" description="tRNA pseudouridylate synthase B C-terminal" evidence="7">
    <location>
        <begin position="182"/>
        <end position="224"/>
    </location>
</feature>
<dbReference type="CDD" id="cd02573">
    <property type="entry name" value="PseudoU_synth_EcTruB"/>
    <property type="match status" value="1"/>
</dbReference>
<reference evidence="8" key="2">
    <citation type="journal article" date="2021" name="PeerJ">
        <title>Extensive microbial diversity within the chicken gut microbiome revealed by metagenomics and culture.</title>
        <authorList>
            <person name="Gilroy R."/>
            <person name="Ravi A."/>
            <person name="Getino M."/>
            <person name="Pursley I."/>
            <person name="Horton D.L."/>
            <person name="Alikhan N.F."/>
            <person name="Baker D."/>
            <person name="Gharbi K."/>
            <person name="Hall N."/>
            <person name="Watson M."/>
            <person name="Adriaenssens E.M."/>
            <person name="Foster-Nyarko E."/>
            <person name="Jarju S."/>
            <person name="Secka A."/>
            <person name="Antonio M."/>
            <person name="Oren A."/>
            <person name="Chaudhuri R.R."/>
            <person name="La Ragione R."/>
            <person name="Hildebrand F."/>
            <person name="Pallen M.J."/>
        </authorList>
    </citation>
    <scope>NUCLEOTIDE SEQUENCE</scope>
    <source>
        <strain evidence="8">CHK195-4489</strain>
    </source>
</reference>
<gene>
    <name evidence="5 8" type="primary">truB</name>
    <name evidence="8" type="ORF">IAD50_09195</name>
</gene>
<dbReference type="SUPFAM" id="SSF55120">
    <property type="entry name" value="Pseudouridine synthase"/>
    <property type="match status" value="1"/>
</dbReference>
<comment type="similarity">
    <text evidence="2 5">Belongs to the pseudouridine synthase TruB family. Type 1 subfamily.</text>
</comment>
<dbReference type="Pfam" id="PF16198">
    <property type="entry name" value="TruB_C_2"/>
    <property type="match status" value="1"/>
</dbReference>
<dbReference type="Proteomes" id="UP000824089">
    <property type="component" value="Unassembled WGS sequence"/>
</dbReference>
<dbReference type="GO" id="GO:0003723">
    <property type="term" value="F:RNA binding"/>
    <property type="evidence" value="ECO:0007669"/>
    <property type="project" value="InterPro"/>
</dbReference>
<evidence type="ECO:0000313" key="9">
    <source>
        <dbReference type="Proteomes" id="UP000824089"/>
    </source>
</evidence>
<comment type="caution">
    <text evidence="8">The sequence shown here is derived from an EMBL/GenBank/DDBJ whole genome shotgun (WGS) entry which is preliminary data.</text>
</comment>
<comment type="function">
    <text evidence="5">Responsible for synthesis of pseudouridine from uracil-55 in the psi GC loop of transfer RNAs.</text>
</comment>
<sequence>MDGVINIYKPAGISSFTCVSRVRRLTASERAGHAGTLDPQATGVLPVCLGKATRCADLFLDMPKRYRGEITFGIGTDTCDIWGKIEQILDPRDERLTAISRETLSEAVKTFLGDIVQIPPDYAAVKIGGVPAYKLARQGKKVEMRSRTVTIYEIGVLDYWKGDEGYPKACIDVKCSRGTYIRSLFRDIGELLGVHACMSALERTAYGFMECSESVTLERLETEQTVPVYSIDFLLRDDPYIKLSAQEERLYRSGRRLRIEAPERRIRGAFSDGTRVRLYTPASRLLATASILLQGSSAAELKPDKFFDCGEVQHLE</sequence>
<evidence type="ECO:0000259" key="6">
    <source>
        <dbReference type="Pfam" id="PF01509"/>
    </source>
</evidence>
<dbReference type="InterPro" id="IPR002501">
    <property type="entry name" value="PsdUridine_synth_N"/>
</dbReference>
<protein>
    <recommendedName>
        <fullName evidence="5">tRNA pseudouridine synthase B</fullName>
        <ecNumber evidence="5">5.4.99.25</ecNumber>
    </recommendedName>
    <alternativeName>
        <fullName evidence="5">tRNA pseudouridine(55) synthase</fullName>
        <shortName evidence="5">Psi55 synthase</shortName>
    </alternativeName>
    <alternativeName>
        <fullName evidence="5">tRNA pseudouridylate synthase</fullName>
    </alternativeName>
    <alternativeName>
        <fullName evidence="5">tRNA-uridine isomerase</fullName>
    </alternativeName>
</protein>
<dbReference type="PANTHER" id="PTHR13767:SF2">
    <property type="entry name" value="PSEUDOURIDYLATE SYNTHASE TRUB1"/>
    <property type="match status" value="1"/>
</dbReference>
<dbReference type="InterPro" id="IPR032819">
    <property type="entry name" value="TruB_C"/>
</dbReference>
<dbReference type="PANTHER" id="PTHR13767">
    <property type="entry name" value="TRNA-PSEUDOURIDINE SYNTHASE"/>
    <property type="match status" value="1"/>
</dbReference>
<dbReference type="HAMAP" id="MF_01080">
    <property type="entry name" value="TruB_bact"/>
    <property type="match status" value="1"/>
</dbReference>
<dbReference type="AlphaFoldDB" id="A0A9D1IAY6"/>
<evidence type="ECO:0000256" key="5">
    <source>
        <dbReference type="HAMAP-Rule" id="MF_01080"/>
    </source>
</evidence>
<evidence type="ECO:0000313" key="8">
    <source>
        <dbReference type="EMBL" id="HIU30453.1"/>
    </source>
</evidence>
<keyword evidence="3 5" id="KW-0819">tRNA processing</keyword>
<comment type="catalytic activity">
    <reaction evidence="1 5">
        <text>uridine(55) in tRNA = pseudouridine(55) in tRNA</text>
        <dbReference type="Rhea" id="RHEA:42532"/>
        <dbReference type="Rhea" id="RHEA-COMP:10101"/>
        <dbReference type="Rhea" id="RHEA-COMP:10102"/>
        <dbReference type="ChEBI" id="CHEBI:65314"/>
        <dbReference type="ChEBI" id="CHEBI:65315"/>
        <dbReference type="EC" id="5.4.99.25"/>
    </reaction>
</comment>
<dbReference type="GO" id="GO:0160148">
    <property type="term" value="F:tRNA pseudouridine(55) synthase activity"/>
    <property type="evidence" value="ECO:0007669"/>
    <property type="project" value="UniProtKB-EC"/>
</dbReference>
<evidence type="ECO:0000259" key="7">
    <source>
        <dbReference type="Pfam" id="PF16198"/>
    </source>
</evidence>
<dbReference type="Pfam" id="PF01509">
    <property type="entry name" value="TruB_N"/>
    <property type="match status" value="1"/>
</dbReference>
<dbReference type="EMBL" id="DVMM01000204">
    <property type="protein sequence ID" value="HIU30453.1"/>
    <property type="molecule type" value="Genomic_DNA"/>
</dbReference>
<dbReference type="NCBIfam" id="TIGR00431">
    <property type="entry name" value="TruB"/>
    <property type="match status" value="1"/>
</dbReference>
<dbReference type="EC" id="5.4.99.25" evidence="5"/>
<dbReference type="InterPro" id="IPR014780">
    <property type="entry name" value="tRNA_psdUridine_synth_TruB"/>
</dbReference>
<proteinExistence type="inferred from homology"/>
<evidence type="ECO:0000256" key="3">
    <source>
        <dbReference type="ARBA" id="ARBA00022694"/>
    </source>
</evidence>
<feature type="domain" description="Pseudouridine synthase II N-terminal" evidence="6">
    <location>
        <begin position="23"/>
        <end position="181"/>
    </location>
</feature>
<name>A0A9D1IAY6_9CLOT</name>
<evidence type="ECO:0000256" key="4">
    <source>
        <dbReference type="ARBA" id="ARBA00023235"/>
    </source>
</evidence>
<reference evidence="8" key="1">
    <citation type="submission" date="2020-10" db="EMBL/GenBank/DDBJ databases">
        <authorList>
            <person name="Gilroy R."/>
        </authorList>
    </citation>
    <scope>NUCLEOTIDE SEQUENCE</scope>
    <source>
        <strain evidence="8">CHK195-4489</strain>
    </source>
</reference>